<gene>
    <name evidence="3" type="ORF">FNX44_002040</name>
    <name evidence="2" type="ORF">H3147_05770</name>
</gene>
<feature type="transmembrane region" description="Helical" evidence="1">
    <location>
        <begin position="92"/>
        <end position="112"/>
    </location>
</feature>
<evidence type="ECO:0000256" key="1">
    <source>
        <dbReference type="SAM" id="Phobius"/>
    </source>
</evidence>
<reference evidence="5" key="2">
    <citation type="submission" date="2020-05" db="EMBL/GenBank/DDBJ databases">
        <title>Classification of alakaliphilic streptomycetes isolated from an alkaline soil next to Lonar Crater, India and a proposal for the recognition of Streptomyces alkaliterrae sp. nov.</title>
        <authorList>
            <person name="Golinska P."/>
        </authorList>
    </citation>
    <scope>NUCLEOTIDE SEQUENCE [LARGE SCALE GENOMIC DNA]</scope>
    <source>
        <strain evidence="5">OF8</strain>
    </source>
</reference>
<dbReference type="PANTHER" id="PTHR35007">
    <property type="entry name" value="INTEGRAL MEMBRANE PROTEIN-RELATED"/>
    <property type="match status" value="1"/>
</dbReference>
<sequence>MMLLTLCGCLVGGGLALLLTQFVRPQPALGPALRRTDPAARRLVERELRLDRDEVWGRWLLARIGHLPWVRLPVHHLALLGVSPGRHLLTKVAMALMGLLVPSLATAPWIVLGLGMPLAVPALFGVLLAGLLWWVPDLAVRDRAKRAREEFAHAMAAYLDLVALRRAGDAAPTQALEQAAAVGRGWPMVRLQDALRQARIDKAAPWDALHALSAELQLPAVEDLADIMRRSSEDGAGVYDTLRARARSLSDQLLADQATEANADSEKMTAPGALLAVLLMLLLGFPAVFRILTT</sequence>
<evidence type="ECO:0000313" key="4">
    <source>
        <dbReference type="Proteomes" id="UP000320857"/>
    </source>
</evidence>
<keyword evidence="1" id="KW-1133">Transmembrane helix</keyword>
<feature type="transmembrane region" description="Helical" evidence="1">
    <location>
        <begin position="273"/>
        <end position="292"/>
    </location>
</feature>
<dbReference type="EMBL" id="JABJXA010000021">
    <property type="protein sequence ID" value="MBB1258337.1"/>
    <property type="molecule type" value="Genomic_DNA"/>
</dbReference>
<evidence type="ECO:0008006" key="6">
    <source>
        <dbReference type="Google" id="ProtNLM"/>
    </source>
</evidence>
<evidence type="ECO:0000313" key="3">
    <source>
        <dbReference type="EMBL" id="MQS00681.1"/>
    </source>
</evidence>
<keyword evidence="1" id="KW-0812">Transmembrane</keyword>
<organism evidence="3 4">
    <name type="scientific">Streptomyces alkaliterrae</name>
    <dbReference type="NCBI Taxonomy" id="2213162"/>
    <lineage>
        <taxon>Bacteria</taxon>
        <taxon>Bacillati</taxon>
        <taxon>Actinomycetota</taxon>
        <taxon>Actinomycetes</taxon>
        <taxon>Kitasatosporales</taxon>
        <taxon>Streptomycetaceae</taxon>
        <taxon>Streptomyces</taxon>
    </lineage>
</organism>
<dbReference type="AlphaFoldDB" id="A0A5P0YKE8"/>
<evidence type="ECO:0000313" key="5">
    <source>
        <dbReference type="Proteomes" id="UP000517765"/>
    </source>
</evidence>
<protein>
    <recommendedName>
        <fullName evidence="6">Type II secretion system protein GspF domain-containing protein</fullName>
    </recommendedName>
</protein>
<dbReference type="RefSeq" id="WP_143646163.1">
    <property type="nucleotide sequence ID" value="NZ_JABJXA010000021.1"/>
</dbReference>
<dbReference type="EMBL" id="VJYK02000010">
    <property type="protein sequence ID" value="MQS00681.1"/>
    <property type="molecule type" value="Genomic_DNA"/>
</dbReference>
<keyword evidence="4" id="KW-1185">Reference proteome</keyword>
<name>A0A5P0YKE8_9ACTN</name>
<dbReference type="OrthoDB" id="5243064at2"/>
<evidence type="ECO:0000313" key="2">
    <source>
        <dbReference type="EMBL" id="MBB1258337.1"/>
    </source>
</evidence>
<reference evidence="2" key="3">
    <citation type="journal article" name="Syst. Appl. Microbiol.">
        <title>Streptomyces alkaliterrae sp. nov., isolated from an alkaline soil, and emended descriptions of Streptomyces alkaliphilus, Streptomyces calidiresistens and Streptomyces durbertensis.</title>
        <authorList>
            <person name="Swiecimska M."/>
            <person name="Golinska P."/>
            <person name="Nouioui I."/>
            <person name="Wypij M."/>
            <person name="Rai M."/>
            <person name="Sangal V."/>
            <person name="Goodfellow M."/>
        </authorList>
    </citation>
    <scope>NUCLEOTIDE SEQUENCE</scope>
    <source>
        <strain evidence="2">OF8</strain>
    </source>
</reference>
<proteinExistence type="predicted"/>
<comment type="caution">
    <text evidence="3">The sequence shown here is derived from an EMBL/GenBank/DDBJ whole genome shotgun (WGS) entry which is preliminary data.</text>
</comment>
<feature type="transmembrane region" description="Helical" evidence="1">
    <location>
        <begin position="118"/>
        <end position="136"/>
    </location>
</feature>
<dbReference type="Proteomes" id="UP000517765">
    <property type="component" value="Unassembled WGS sequence"/>
</dbReference>
<dbReference type="PANTHER" id="PTHR35007:SF1">
    <property type="entry name" value="PILUS ASSEMBLY PROTEIN"/>
    <property type="match status" value="1"/>
</dbReference>
<dbReference type="Proteomes" id="UP000320857">
    <property type="component" value="Unassembled WGS sequence"/>
</dbReference>
<keyword evidence="1" id="KW-0472">Membrane</keyword>
<reference evidence="3 4" key="1">
    <citation type="submission" date="2019-10" db="EMBL/GenBank/DDBJ databases">
        <title>Streptomyces sp. nov., a novel actinobacterium isolated from alkaline environment.</title>
        <authorList>
            <person name="Golinska P."/>
        </authorList>
    </citation>
    <scope>NUCLEOTIDE SEQUENCE [LARGE SCALE GENOMIC DNA]</scope>
    <source>
        <strain evidence="3 4">OF1</strain>
    </source>
</reference>
<accession>A0A5P0YKE8</accession>